<evidence type="ECO:0000313" key="8">
    <source>
        <dbReference type="EMBL" id="VVN90577.1"/>
    </source>
</evidence>
<keyword evidence="4 8" id="KW-0456">Lyase</keyword>
<name>A0A5E7BLZ6_PSEFL</name>
<accession>A0A5E7BLZ6</accession>
<dbReference type="SUPFAM" id="SSF51569">
    <property type="entry name" value="Aldolase"/>
    <property type="match status" value="1"/>
</dbReference>
<dbReference type="AlphaFoldDB" id="A0A5E7BLZ6"/>
<dbReference type="GO" id="GO:0016052">
    <property type="term" value="P:carbohydrate catabolic process"/>
    <property type="evidence" value="ECO:0007669"/>
    <property type="project" value="TreeGrafter"/>
</dbReference>
<dbReference type="EC" id="4.1.2.4" evidence="3 7"/>
<protein>
    <recommendedName>
        <fullName evidence="3 7">Deoxyribose-phosphate aldolase</fullName>
        <ecNumber evidence="3 7">4.1.2.4</ecNumber>
    </recommendedName>
</protein>
<proteinExistence type="inferred from homology"/>
<reference evidence="8 9" key="1">
    <citation type="submission" date="2019-09" db="EMBL/GenBank/DDBJ databases">
        <authorList>
            <person name="Chandra G."/>
            <person name="Truman W A."/>
        </authorList>
    </citation>
    <scope>NUCLEOTIDE SEQUENCE [LARGE SCALE GENOMIC DNA]</scope>
    <source>
        <strain evidence="8">PS723</strain>
    </source>
</reference>
<dbReference type="GO" id="GO:0009264">
    <property type="term" value="P:deoxyribonucleotide catabolic process"/>
    <property type="evidence" value="ECO:0007669"/>
    <property type="project" value="UniProtKB-UniRule"/>
</dbReference>
<dbReference type="EMBL" id="CABVHY010000007">
    <property type="protein sequence ID" value="VVN90577.1"/>
    <property type="molecule type" value="Genomic_DNA"/>
</dbReference>
<comment type="catalytic activity">
    <reaction evidence="6">
        <text>2-deoxy-D-ribose 5-phosphate = D-glyceraldehyde 3-phosphate + acetaldehyde</text>
        <dbReference type="Rhea" id="RHEA:12821"/>
        <dbReference type="ChEBI" id="CHEBI:15343"/>
        <dbReference type="ChEBI" id="CHEBI:59776"/>
        <dbReference type="ChEBI" id="CHEBI:62877"/>
        <dbReference type="EC" id="4.1.2.4"/>
    </reaction>
</comment>
<dbReference type="GO" id="GO:0005737">
    <property type="term" value="C:cytoplasm"/>
    <property type="evidence" value="ECO:0007669"/>
    <property type="project" value="InterPro"/>
</dbReference>
<evidence type="ECO:0000256" key="6">
    <source>
        <dbReference type="ARBA" id="ARBA00048791"/>
    </source>
</evidence>
<evidence type="ECO:0000256" key="4">
    <source>
        <dbReference type="ARBA" id="ARBA00023239"/>
    </source>
</evidence>
<keyword evidence="5" id="KW-0704">Schiff base</keyword>
<organism evidence="8 9">
    <name type="scientific">Pseudomonas fluorescens</name>
    <dbReference type="NCBI Taxonomy" id="294"/>
    <lineage>
        <taxon>Bacteria</taxon>
        <taxon>Pseudomonadati</taxon>
        <taxon>Pseudomonadota</taxon>
        <taxon>Gammaproteobacteria</taxon>
        <taxon>Pseudomonadales</taxon>
        <taxon>Pseudomonadaceae</taxon>
        <taxon>Pseudomonas</taxon>
    </lineage>
</organism>
<dbReference type="SMART" id="SM01133">
    <property type="entry name" value="DeoC"/>
    <property type="match status" value="1"/>
</dbReference>
<dbReference type="GO" id="GO:0004139">
    <property type="term" value="F:deoxyribose-phosphate aldolase activity"/>
    <property type="evidence" value="ECO:0007669"/>
    <property type="project" value="UniProtKB-UniRule"/>
</dbReference>
<dbReference type="InterPro" id="IPR011343">
    <property type="entry name" value="DeoC"/>
</dbReference>
<evidence type="ECO:0000256" key="7">
    <source>
        <dbReference type="NCBIfam" id="TIGR00126"/>
    </source>
</evidence>
<evidence type="ECO:0000256" key="3">
    <source>
        <dbReference type="ARBA" id="ARBA00012515"/>
    </source>
</evidence>
<sequence length="252" mass="26345">MDQPDKQLARLAISLLDLTSLNADDDDAAIVRLCLRAMTPFGPVAAVCVYPRFVGLARNTLNSLGGAQVRVATVANFPYGGSNIASTVTQVAQAIAAGADEVDVVYPFHGLLAGDCDIGRELLAACRKVCSGSVLLKAILETGELRDPQLIRRASLDAIAAGADFIKTSTGKVAINATEQSARIMLEAIAEQGAEVGLKVSGGIRTLADARLYIGLARQRMGADWVSASHMRIGASGLLDELLACLEQGPGR</sequence>
<comment type="pathway">
    <text evidence="1">Carbohydrate degradation; 2-deoxy-D-ribose 1-phosphate degradation; D-glyceraldehyde 3-phosphate and acetaldehyde from 2-deoxy-alpha-D-ribose 1-phosphate: step 2/2.</text>
</comment>
<evidence type="ECO:0000256" key="2">
    <source>
        <dbReference type="ARBA" id="ARBA00009473"/>
    </source>
</evidence>
<dbReference type="PANTHER" id="PTHR10889">
    <property type="entry name" value="DEOXYRIBOSE-PHOSPHATE ALDOLASE"/>
    <property type="match status" value="1"/>
</dbReference>
<dbReference type="RefSeq" id="WP_150803349.1">
    <property type="nucleotide sequence ID" value="NZ_CABVHY010000007.1"/>
</dbReference>
<evidence type="ECO:0000313" key="9">
    <source>
        <dbReference type="Proteomes" id="UP000379480"/>
    </source>
</evidence>
<comment type="similarity">
    <text evidence="2">Belongs to the DeoC/FbaB aldolase family. DeoC type 2 subfamily.</text>
</comment>
<dbReference type="Gene3D" id="3.20.20.70">
    <property type="entry name" value="Aldolase class I"/>
    <property type="match status" value="1"/>
</dbReference>
<gene>
    <name evidence="8" type="primary">deoC</name>
    <name evidence="8" type="ORF">PS723_01840</name>
</gene>
<dbReference type="Proteomes" id="UP000379480">
    <property type="component" value="Unassembled WGS sequence"/>
</dbReference>
<dbReference type="PIRSF" id="PIRSF001357">
    <property type="entry name" value="DeoC"/>
    <property type="match status" value="1"/>
</dbReference>
<evidence type="ECO:0000256" key="5">
    <source>
        <dbReference type="ARBA" id="ARBA00023270"/>
    </source>
</evidence>
<dbReference type="Pfam" id="PF01791">
    <property type="entry name" value="DeoC"/>
    <property type="match status" value="1"/>
</dbReference>
<dbReference type="PANTHER" id="PTHR10889:SF3">
    <property type="entry name" value="DEOXYRIBOSE-PHOSPHATE ALDOLASE"/>
    <property type="match status" value="1"/>
</dbReference>
<dbReference type="CDD" id="cd00959">
    <property type="entry name" value="DeoC"/>
    <property type="match status" value="1"/>
</dbReference>
<dbReference type="InterPro" id="IPR013785">
    <property type="entry name" value="Aldolase_TIM"/>
</dbReference>
<dbReference type="OrthoDB" id="6579831at2"/>
<dbReference type="InterPro" id="IPR002915">
    <property type="entry name" value="DeoC/FbaB/LacD_aldolase"/>
</dbReference>
<evidence type="ECO:0000256" key="1">
    <source>
        <dbReference type="ARBA" id="ARBA00004816"/>
    </source>
</evidence>
<dbReference type="NCBIfam" id="TIGR00126">
    <property type="entry name" value="deoC"/>
    <property type="match status" value="1"/>
</dbReference>